<feature type="domain" description="BRCT" evidence="3">
    <location>
        <begin position="9"/>
        <end position="82"/>
    </location>
</feature>
<dbReference type="CDD" id="cd17723">
    <property type="entry name" value="BRCT_Rad4_rpt4"/>
    <property type="match status" value="1"/>
</dbReference>
<dbReference type="GeneID" id="54366546"/>
<protein>
    <submittedName>
        <fullName evidence="5">BRCT domain-containing protein</fullName>
    </submittedName>
</protein>
<feature type="region of interest" description="Disordered" evidence="2">
    <location>
        <begin position="501"/>
        <end position="534"/>
    </location>
</feature>
<evidence type="ECO:0000313" key="5">
    <source>
        <dbReference type="RefSeq" id="XP_033456847.1"/>
    </source>
</evidence>
<dbReference type="InterPro" id="IPR001357">
    <property type="entry name" value="BRCT_dom"/>
</dbReference>
<dbReference type="GO" id="GO:0033314">
    <property type="term" value="P:mitotic DNA replication checkpoint signaling"/>
    <property type="evidence" value="ECO:0007669"/>
    <property type="project" value="TreeGrafter"/>
</dbReference>
<feature type="compositionally biased region" description="Basic and acidic residues" evidence="2">
    <location>
        <begin position="501"/>
        <end position="516"/>
    </location>
</feature>
<evidence type="ECO:0000256" key="1">
    <source>
        <dbReference type="ARBA" id="ARBA00022737"/>
    </source>
</evidence>
<dbReference type="GO" id="GO:0007095">
    <property type="term" value="P:mitotic G2 DNA damage checkpoint signaling"/>
    <property type="evidence" value="ECO:0007669"/>
    <property type="project" value="TreeGrafter"/>
</dbReference>
<reference evidence="5" key="1">
    <citation type="submission" date="2020-01" db="EMBL/GenBank/DDBJ databases">
        <authorList>
            <consortium name="DOE Joint Genome Institute"/>
            <person name="Haridas S."/>
            <person name="Albert R."/>
            <person name="Binder M."/>
            <person name="Bloem J."/>
            <person name="Labutti K."/>
            <person name="Salamov A."/>
            <person name="Andreopoulos B."/>
            <person name="Baker S.E."/>
            <person name="Barry K."/>
            <person name="Bills G."/>
            <person name="Bluhm B.H."/>
            <person name="Cannon C."/>
            <person name="Castanera R."/>
            <person name="Culley D.E."/>
            <person name="Daum C."/>
            <person name="Ezra D."/>
            <person name="Gonzalez J.B."/>
            <person name="Henrissat B."/>
            <person name="Kuo A."/>
            <person name="Liang C."/>
            <person name="Lipzen A."/>
            <person name="Lutzoni F."/>
            <person name="Magnuson J."/>
            <person name="Mondo S."/>
            <person name="Nolan M."/>
            <person name="Ohm R."/>
            <person name="Pangilinan J."/>
            <person name="Park H.-J."/>
            <person name="Ramirez L."/>
            <person name="Alfaro M."/>
            <person name="Sun H."/>
            <person name="Tritt A."/>
            <person name="Yoshinaga Y."/>
            <person name="Zwiers L.-H."/>
            <person name="Turgeon B.G."/>
            <person name="Goodwin S.B."/>
            <person name="Spatafora J.W."/>
            <person name="Crous P.W."/>
            <person name="Grigoriev I.V."/>
        </authorList>
    </citation>
    <scope>NUCLEOTIDE SEQUENCE</scope>
    <source>
        <strain evidence="5">CBS 342.82</strain>
    </source>
</reference>
<dbReference type="InterPro" id="IPR036420">
    <property type="entry name" value="BRCT_dom_sf"/>
</dbReference>
<evidence type="ECO:0000259" key="3">
    <source>
        <dbReference type="PROSITE" id="PS50172"/>
    </source>
</evidence>
<dbReference type="Proteomes" id="UP000504637">
    <property type="component" value="Unplaced"/>
</dbReference>
<dbReference type="SMART" id="SM00292">
    <property type="entry name" value="BRCT"/>
    <property type="match status" value="4"/>
</dbReference>
<evidence type="ECO:0000313" key="4">
    <source>
        <dbReference type="Proteomes" id="UP000504637"/>
    </source>
</evidence>
<feature type="region of interest" description="Disordered" evidence="2">
    <location>
        <begin position="207"/>
        <end position="246"/>
    </location>
</feature>
<dbReference type="PANTHER" id="PTHR13561">
    <property type="entry name" value="DNA REPLICATION REGULATOR DPB11-RELATED"/>
    <property type="match status" value="1"/>
</dbReference>
<keyword evidence="1" id="KW-0677">Repeat</keyword>
<organism evidence="5">
    <name type="scientific">Dissoconium aciculare CBS 342.82</name>
    <dbReference type="NCBI Taxonomy" id="1314786"/>
    <lineage>
        <taxon>Eukaryota</taxon>
        <taxon>Fungi</taxon>
        <taxon>Dikarya</taxon>
        <taxon>Ascomycota</taxon>
        <taxon>Pezizomycotina</taxon>
        <taxon>Dothideomycetes</taxon>
        <taxon>Dothideomycetidae</taxon>
        <taxon>Mycosphaerellales</taxon>
        <taxon>Dissoconiaceae</taxon>
        <taxon>Dissoconium</taxon>
    </lineage>
</organism>
<dbReference type="AlphaFoldDB" id="A0A6J3LVM6"/>
<dbReference type="PANTHER" id="PTHR13561:SF20">
    <property type="entry name" value="DNA TOPOISOMERASE 2-BINDING PROTEIN 1"/>
    <property type="match status" value="1"/>
</dbReference>
<reference evidence="5" key="2">
    <citation type="submission" date="2020-04" db="EMBL/GenBank/DDBJ databases">
        <authorList>
            <consortium name="NCBI Genome Project"/>
        </authorList>
    </citation>
    <scope>NUCLEOTIDE SEQUENCE</scope>
    <source>
        <strain evidence="5">CBS 342.82</strain>
    </source>
</reference>
<evidence type="ECO:0000256" key="2">
    <source>
        <dbReference type="SAM" id="MobiDB-lite"/>
    </source>
</evidence>
<dbReference type="InterPro" id="IPR059215">
    <property type="entry name" value="BRCT2_TopBP1-like"/>
</dbReference>
<dbReference type="SUPFAM" id="SSF52113">
    <property type="entry name" value="BRCT domain"/>
    <property type="match status" value="3"/>
</dbReference>
<dbReference type="CDD" id="cd18433">
    <property type="entry name" value="BRCT_Rad4_rpt3"/>
    <property type="match status" value="1"/>
</dbReference>
<name>A0A6J3LVM6_9PEZI</name>
<proteinExistence type="predicted"/>
<dbReference type="RefSeq" id="XP_033456847.1">
    <property type="nucleotide sequence ID" value="XM_033608746.1"/>
</dbReference>
<feature type="domain" description="BRCT" evidence="3">
    <location>
        <begin position="312"/>
        <end position="410"/>
    </location>
</feature>
<reference evidence="5" key="3">
    <citation type="submission" date="2025-08" db="UniProtKB">
        <authorList>
            <consortium name="RefSeq"/>
        </authorList>
    </citation>
    <scope>IDENTIFICATION</scope>
    <source>
        <strain evidence="5">CBS 342.82</strain>
    </source>
</reference>
<dbReference type="GO" id="GO:0006270">
    <property type="term" value="P:DNA replication initiation"/>
    <property type="evidence" value="ECO:0007669"/>
    <property type="project" value="TreeGrafter"/>
</dbReference>
<feature type="domain" description="BRCT" evidence="3">
    <location>
        <begin position="421"/>
        <end position="505"/>
    </location>
</feature>
<dbReference type="Gene3D" id="3.40.50.10190">
    <property type="entry name" value="BRCT domain"/>
    <property type="match status" value="4"/>
</dbReference>
<dbReference type="Pfam" id="PF12738">
    <property type="entry name" value="PTCB-BRCT"/>
    <property type="match status" value="3"/>
</dbReference>
<sequence>MPPDGHRSSGQAPFQGVVLCCTALTPDVRTKLAETAAQMGALTKLDLTADVTHLIVGSITTPKYRYVAKDRPDIAVLSPAWVEAVRVAWMEGDDDLDLEAIENEHRLPPFFGLQISITGFEEMEQRSNIERTVASNGGTYSGDMTRSTTHLLVADASVKSAKYIHARQWGINTVSLKWFEDSIIRGMALDESLYAPELPREQQGLGAFRQSPLRERTVLGKRGRPTTALESKSHEGSSRRKLRKATSLRLEGQSQDFWQEISAKDVQVDTSVVDAWGDETRASELASESARRTSTHNTLSINQLEKPPVFAHSEGLFGGHCILPFGFDESKLKAIKKYIEPNGAAIASSVEELIAASESDSSTCAYLLMPHDYPSTDLPRVPSSVCLITEWWIERSIQGKRALDPSEDVLSRPLPRLSDCSGTTICITGFTGVDYRQIAQALTIIGFSYQDKLLPSTSLLISGSTEMRKEKAYYAAKHQIPVVSADWLWSTMRAGRRKPMDKFLIKLSKPDPESSNKESPSSGNSARDESSAQK</sequence>
<dbReference type="OrthoDB" id="251770at2759"/>
<keyword evidence="4" id="KW-1185">Reference proteome</keyword>
<dbReference type="CDD" id="cd17731">
    <property type="entry name" value="BRCT_TopBP1_rpt2_like"/>
    <property type="match status" value="1"/>
</dbReference>
<dbReference type="PROSITE" id="PS50172">
    <property type="entry name" value="BRCT"/>
    <property type="match status" value="4"/>
</dbReference>
<accession>A0A6J3LVM6</accession>
<gene>
    <name evidence="5" type="ORF">K489DRAFT_59088</name>
</gene>
<feature type="domain" description="BRCT" evidence="3">
    <location>
        <begin position="105"/>
        <end position="196"/>
    </location>
</feature>